<evidence type="ECO:0000313" key="2">
    <source>
        <dbReference type="Proteomes" id="UP000010121"/>
    </source>
</evidence>
<dbReference type="EMBL" id="ACYY01000002">
    <property type="protein sequence ID" value="EEW26508.1"/>
    <property type="molecule type" value="Genomic_DNA"/>
</dbReference>
<dbReference type="eggNOG" id="COG3741">
    <property type="taxonomic scope" value="Bacteria"/>
</dbReference>
<dbReference type="SUPFAM" id="SSF53187">
    <property type="entry name" value="Zn-dependent exopeptidases"/>
    <property type="match status" value="1"/>
</dbReference>
<proteinExistence type="predicted"/>
<dbReference type="STRING" id="371731.Rsw2DRAFT_0311"/>
<comment type="caution">
    <text evidence="1">The sequence shown here is derived from an EMBL/GenBank/DDBJ whole genome shotgun (WGS) entry which is preliminary data.</text>
</comment>
<gene>
    <name evidence="1" type="ORF">Rsw2DRAFT_0311</name>
</gene>
<reference evidence="1 2" key="1">
    <citation type="submission" date="2009-08" db="EMBL/GenBank/DDBJ databases">
        <title>The draft genome of Rhodobacter sp. SW2.</title>
        <authorList>
            <consortium name="US DOE Joint Genome Institute (JGI-PGF)"/>
            <person name="Lucas S."/>
            <person name="Copeland A."/>
            <person name="Lapidus A."/>
            <person name="Glavina del Rio T."/>
            <person name="Tice H."/>
            <person name="Bruce D."/>
            <person name="Goodwin L."/>
            <person name="Pitluck S."/>
            <person name="Larimer F."/>
            <person name="Land M.L."/>
            <person name="Hauser L."/>
            <person name="Emerson D."/>
        </authorList>
    </citation>
    <scope>NUCLEOTIDE SEQUENCE [LARGE SCALE GENOMIC DNA]</scope>
    <source>
        <strain evidence="1 2">SW2</strain>
    </source>
</reference>
<keyword evidence="1" id="KW-0378">Hydrolase</keyword>
<dbReference type="Pfam" id="PF05013">
    <property type="entry name" value="FGase"/>
    <property type="match status" value="1"/>
</dbReference>
<sequence length="317" mass="34118">MAGSIIRVAPVFKGFQHVKKYRTVSGKGESMSADSYTLISPLRCDTAVIFSSPHSGRDYGAAFLAQSPLDAMAIRSSEDAFVDQIFAAAPLHGAPLLAACAPRAFIDLNRACDELDPAVIDGVARTSHNPRVSSGLGVIPRVVANGRQIYRQRLALAEAQARIARYWHPYHTALHGLIEAAHAAHGQAVLIDCHSMPHEAIESHIRPGNPRPDVVLGDRFGAAADREVMDRVEAAFAGTGLTVARNAPFAGAYIAQHYGRPSRRQHVVQIEIDRALYMDEARITPRADFAAFCALMAGVVAEIACIGRPEAMPLVAE</sequence>
<organism evidence="1 2">
    <name type="scientific">Rhodobacter ferrooxidans</name>
    <dbReference type="NCBI Taxonomy" id="371731"/>
    <lineage>
        <taxon>Bacteria</taxon>
        <taxon>Pseudomonadati</taxon>
        <taxon>Pseudomonadota</taxon>
        <taxon>Alphaproteobacteria</taxon>
        <taxon>Rhodobacterales</taxon>
        <taxon>Rhodobacter group</taxon>
        <taxon>Rhodobacter</taxon>
    </lineage>
</organism>
<dbReference type="InterPro" id="IPR007709">
    <property type="entry name" value="N-FG_amidohydro"/>
</dbReference>
<dbReference type="Proteomes" id="UP000010121">
    <property type="component" value="Unassembled WGS sequence"/>
</dbReference>
<evidence type="ECO:0000313" key="1">
    <source>
        <dbReference type="EMBL" id="EEW26508.1"/>
    </source>
</evidence>
<protein>
    <submittedName>
        <fullName evidence="1">N-formylglutamate amidohydrolase</fullName>
    </submittedName>
</protein>
<dbReference type="AlphaFoldDB" id="C8RWY3"/>
<accession>C8RWY3</accession>
<keyword evidence="2" id="KW-1185">Reference proteome</keyword>
<dbReference type="GO" id="GO:0016787">
    <property type="term" value="F:hydrolase activity"/>
    <property type="evidence" value="ECO:0007669"/>
    <property type="project" value="UniProtKB-KW"/>
</dbReference>
<dbReference type="Gene3D" id="3.40.630.40">
    <property type="entry name" value="Zn-dependent exopeptidases"/>
    <property type="match status" value="1"/>
</dbReference>
<name>C8RWY3_9RHOB</name>